<keyword evidence="2" id="KW-0472">Membrane</keyword>
<feature type="domain" description="Cytoskeleton protein RodZ-like C-terminal" evidence="3">
    <location>
        <begin position="260"/>
        <end position="325"/>
    </location>
</feature>
<dbReference type="InterPro" id="IPR010982">
    <property type="entry name" value="Lambda_DNA-bd_dom_sf"/>
</dbReference>
<accession>A0A345HVA8</accession>
<feature type="region of interest" description="Disordered" evidence="1">
    <location>
        <begin position="207"/>
        <end position="243"/>
    </location>
</feature>
<dbReference type="GO" id="GO:0003677">
    <property type="term" value="F:DNA binding"/>
    <property type="evidence" value="ECO:0007669"/>
    <property type="project" value="InterPro"/>
</dbReference>
<keyword evidence="2" id="KW-1133">Transmembrane helix</keyword>
<feature type="compositionally biased region" description="Basic and acidic residues" evidence="1">
    <location>
        <begin position="208"/>
        <end position="224"/>
    </location>
</feature>
<protein>
    <submittedName>
        <fullName evidence="4">Helix-turn-helix domain-containing protein</fullName>
    </submittedName>
</protein>
<dbReference type="PANTHER" id="PTHR34475">
    <property type="match status" value="1"/>
</dbReference>
<evidence type="ECO:0000259" key="3">
    <source>
        <dbReference type="Pfam" id="PF13464"/>
    </source>
</evidence>
<evidence type="ECO:0000313" key="4">
    <source>
        <dbReference type="EMBL" id="AXG80632.1"/>
    </source>
</evidence>
<feature type="transmembrane region" description="Helical" evidence="2">
    <location>
        <begin position="182"/>
        <end position="202"/>
    </location>
</feature>
<dbReference type="InterPro" id="IPR050400">
    <property type="entry name" value="Bact_Cytoskel_RodZ"/>
</dbReference>
<keyword evidence="5" id="KW-1185">Reference proteome</keyword>
<feature type="region of interest" description="Disordered" evidence="1">
    <location>
        <begin position="32"/>
        <end position="80"/>
    </location>
</feature>
<dbReference type="Pfam" id="PF13413">
    <property type="entry name" value="HTH_25"/>
    <property type="match status" value="1"/>
</dbReference>
<feature type="compositionally biased region" description="Basic and acidic residues" evidence="1">
    <location>
        <begin position="51"/>
        <end position="66"/>
    </location>
</feature>
<organism evidence="4 5">
    <name type="scientific">Streptomyces paludis</name>
    <dbReference type="NCBI Taxonomy" id="2282738"/>
    <lineage>
        <taxon>Bacteria</taxon>
        <taxon>Bacillati</taxon>
        <taxon>Actinomycetota</taxon>
        <taxon>Actinomycetes</taxon>
        <taxon>Kitasatosporales</taxon>
        <taxon>Streptomycetaceae</taxon>
        <taxon>Streptomyces</taxon>
    </lineage>
</organism>
<dbReference type="EMBL" id="CP031194">
    <property type="protein sequence ID" value="AXG80632.1"/>
    <property type="molecule type" value="Genomic_DNA"/>
</dbReference>
<evidence type="ECO:0000256" key="2">
    <source>
        <dbReference type="SAM" id="Phobius"/>
    </source>
</evidence>
<evidence type="ECO:0000313" key="5">
    <source>
        <dbReference type="Proteomes" id="UP000253868"/>
    </source>
</evidence>
<gene>
    <name evidence="4" type="ORF">DVK44_26480</name>
</gene>
<dbReference type="Proteomes" id="UP000253868">
    <property type="component" value="Chromosome"/>
</dbReference>
<dbReference type="Pfam" id="PF13464">
    <property type="entry name" value="RodZ_C"/>
    <property type="match status" value="1"/>
</dbReference>
<sequence>MVFPPHAIRPFRWRTKYIRPVAPPFRTTHRLSVQQVATRSKGAPVSIGKSPDGKSSDGHATEDHAPGGDSAEATPPEDVRPSIGRALQHARIAARLTVDEISGSTRVRVPIVHAIEQDDFTRSGGDVYARGHIRMLARAVGLDPAPLIDQFDAERGGRPAPTPAAPMFEAERIRPERRRPNWTAAMVAAIVAVVGFVGFTAFNGGDAGTKEKPVAEGPKPDRTSTRPTPPKTADPKPEPSDSAIAAAPRDKVTVKLSAIDDKSWISAKAHNGKLLFDGLLLKGDSKTFQDDEQIDLILGNAGAIELYVNGKKVEDEFQPGQVERLSYTQGDPEAG</sequence>
<dbReference type="OrthoDB" id="5243487at2"/>
<dbReference type="InterPro" id="IPR025194">
    <property type="entry name" value="RodZ-like_C"/>
</dbReference>
<keyword evidence="2" id="KW-0812">Transmembrane</keyword>
<reference evidence="5" key="1">
    <citation type="submission" date="2018-07" db="EMBL/GenBank/DDBJ databases">
        <authorList>
            <person name="Zhao J."/>
        </authorList>
    </citation>
    <scope>NUCLEOTIDE SEQUENCE [LARGE SCALE GENOMIC DNA]</scope>
    <source>
        <strain evidence="5">GSSD-12</strain>
    </source>
</reference>
<proteinExistence type="predicted"/>
<evidence type="ECO:0000256" key="1">
    <source>
        <dbReference type="SAM" id="MobiDB-lite"/>
    </source>
</evidence>
<dbReference type="AlphaFoldDB" id="A0A345HVA8"/>
<dbReference type="KEGG" id="spad:DVK44_26480"/>
<dbReference type="PANTHER" id="PTHR34475:SF1">
    <property type="entry name" value="CYTOSKELETON PROTEIN RODZ"/>
    <property type="match status" value="1"/>
</dbReference>
<name>A0A345HVA8_9ACTN</name>
<dbReference type="Gene3D" id="1.10.260.40">
    <property type="entry name" value="lambda repressor-like DNA-binding domains"/>
    <property type="match status" value="1"/>
</dbReference>